<sequence>MESNSPSLSTEESTEKLEAALRAGSPPTQDPPLVLTTLFARTVRLHGGAVALADGAERFTYDRLNRRANRMARHLQGRGVGRGDRVGVHMHRSPDLYAVILAVLKAGGCVVPLDPAHPTQYLARILREARPSPVICDDPDDLPSEARAGALSRDDLVRGSEGLPDGDPDPGTGPEDTAFLMYTSGSTGRPKGVRIAHRGLARLGPHSGPLDIGPPDGLTQSAAFSFAASTIEIWLAFLHGATLLPMPPGLPSLPVLREAVEERGATVLSLPCGLFNALVDQEPECLRSVRIVLLSGDFPSPDHLRRALAHTDAVVYNGYGCTENSSITALHPLTSPDDVDGTGVVPIGRPLPTVTLEVYDPSMRPCDAGEVGELCVGGAGVALGYADQPELTAEKFTRDPDGDGLLYRTGDLARRNDNGDIVLVGRGDSMVKIRGFRVETSAVTLAVRALDGVADAAVKAFEDEDTHEKRLVAFYTTGDGCPADPADLVRRLSADLPSHMVPSAFRHLEKMPTNVNGKIDRTALTVESRKNRKIRNNRNEKSEKGEKTMQNPLEAVVLQSWIEISGMDDFSTTDSFLGHGGNSLHFVQLASRLQKIFGIEITTESVFRHGTVEQLARFIEESRDQAATTSSSHG</sequence>
<dbReference type="GO" id="GO:0005737">
    <property type="term" value="C:cytoplasm"/>
    <property type="evidence" value="ECO:0007669"/>
    <property type="project" value="TreeGrafter"/>
</dbReference>
<accession>C0LTS2</accession>
<feature type="region of interest" description="Disordered" evidence="3">
    <location>
        <begin position="529"/>
        <end position="548"/>
    </location>
</feature>
<evidence type="ECO:0000313" key="5">
    <source>
        <dbReference type="EMBL" id="ACN39014.1"/>
    </source>
</evidence>
<dbReference type="Gene3D" id="1.10.1200.10">
    <property type="entry name" value="ACP-like"/>
    <property type="match status" value="1"/>
</dbReference>
<dbReference type="EMBL" id="FJ768957">
    <property type="protein sequence ID" value="ACN39014.1"/>
    <property type="molecule type" value="Genomic_DNA"/>
</dbReference>
<dbReference type="GO" id="GO:0017000">
    <property type="term" value="P:antibiotic biosynthetic process"/>
    <property type="evidence" value="ECO:0007669"/>
    <property type="project" value="UniProtKB-ARBA"/>
</dbReference>
<dbReference type="GO" id="GO:0044550">
    <property type="term" value="P:secondary metabolite biosynthetic process"/>
    <property type="evidence" value="ECO:0007669"/>
    <property type="project" value="TreeGrafter"/>
</dbReference>
<feature type="compositionally biased region" description="Basic and acidic residues" evidence="3">
    <location>
        <begin position="537"/>
        <end position="547"/>
    </location>
</feature>
<dbReference type="Pfam" id="PF00501">
    <property type="entry name" value="AMP-binding"/>
    <property type="match status" value="1"/>
</dbReference>
<feature type="compositionally biased region" description="Low complexity" evidence="3">
    <location>
        <begin position="161"/>
        <end position="177"/>
    </location>
</feature>
<evidence type="ECO:0000256" key="2">
    <source>
        <dbReference type="ARBA" id="ARBA00022553"/>
    </source>
</evidence>
<dbReference type="PROSITE" id="PS00455">
    <property type="entry name" value="AMP_BINDING"/>
    <property type="match status" value="1"/>
</dbReference>
<proteinExistence type="predicted"/>
<dbReference type="InterPro" id="IPR010071">
    <property type="entry name" value="AA_adenyl_dom"/>
</dbReference>
<dbReference type="SMART" id="SM00823">
    <property type="entry name" value="PKS_PP"/>
    <property type="match status" value="1"/>
</dbReference>
<dbReference type="InterPro" id="IPR045851">
    <property type="entry name" value="AMP-bd_C_sf"/>
</dbReference>
<reference evidence="5" key="1">
    <citation type="journal article" date="2009" name="Appl. Environ. Microbiol.">
        <title>Cloning and characterization of the biosynthetic gene cluster for tomaymycin, an SJG-136 monomeric analog.</title>
        <authorList>
            <person name="Li W."/>
            <person name="Chou S."/>
            <person name="Khullar A."/>
            <person name="Gerratana B."/>
        </authorList>
    </citation>
    <scope>NUCLEOTIDE SEQUENCE</scope>
    <source>
        <strain evidence="5">ATCC 21353</strain>
    </source>
</reference>
<feature type="compositionally biased region" description="Low complexity" evidence="3">
    <location>
        <begin position="1"/>
        <end position="11"/>
    </location>
</feature>
<dbReference type="NCBIfam" id="TIGR01733">
    <property type="entry name" value="AA-adenyl-dom"/>
    <property type="match status" value="1"/>
</dbReference>
<dbReference type="InterPro" id="IPR020845">
    <property type="entry name" value="AMP-binding_CS"/>
</dbReference>
<dbReference type="SUPFAM" id="SSF56801">
    <property type="entry name" value="Acetyl-CoA synthetase-like"/>
    <property type="match status" value="1"/>
</dbReference>
<dbReference type="SUPFAM" id="SSF47336">
    <property type="entry name" value="ACP-like"/>
    <property type="match status" value="1"/>
</dbReference>
<name>C0LTS2_STRAH</name>
<dbReference type="Pfam" id="PF13193">
    <property type="entry name" value="AMP-binding_C"/>
    <property type="match status" value="1"/>
</dbReference>
<dbReference type="InterPro" id="IPR000873">
    <property type="entry name" value="AMP-dep_synth/lig_dom"/>
</dbReference>
<dbReference type="GO" id="GO:0043041">
    <property type="term" value="P:amino acid activation for nonribosomal peptide biosynthetic process"/>
    <property type="evidence" value="ECO:0007669"/>
    <property type="project" value="TreeGrafter"/>
</dbReference>
<dbReference type="Gene3D" id="3.30.300.30">
    <property type="match status" value="1"/>
</dbReference>
<evidence type="ECO:0000256" key="1">
    <source>
        <dbReference type="ARBA" id="ARBA00022450"/>
    </source>
</evidence>
<keyword evidence="2" id="KW-0597">Phosphoprotein</keyword>
<dbReference type="Gene3D" id="3.40.50.12780">
    <property type="entry name" value="N-terminal domain of ligase-like"/>
    <property type="match status" value="1"/>
</dbReference>
<evidence type="ECO:0000259" key="4">
    <source>
        <dbReference type="PROSITE" id="PS50075"/>
    </source>
</evidence>
<protein>
    <submittedName>
        <fullName evidence="5">Putative nonribosomal peptide synthetase TomA</fullName>
    </submittedName>
</protein>
<dbReference type="PANTHER" id="PTHR45527">
    <property type="entry name" value="NONRIBOSOMAL PEPTIDE SYNTHETASE"/>
    <property type="match status" value="1"/>
</dbReference>
<dbReference type="InterPro" id="IPR042099">
    <property type="entry name" value="ANL_N_sf"/>
</dbReference>
<dbReference type="InterPro" id="IPR025110">
    <property type="entry name" value="AMP-bd_C"/>
</dbReference>
<feature type="domain" description="Carrier" evidence="4">
    <location>
        <begin position="548"/>
        <end position="623"/>
    </location>
</feature>
<feature type="region of interest" description="Disordered" evidence="3">
    <location>
        <begin position="1"/>
        <end position="29"/>
    </location>
</feature>
<dbReference type="GO" id="GO:0031177">
    <property type="term" value="F:phosphopantetheine binding"/>
    <property type="evidence" value="ECO:0007669"/>
    <property type="project" value="InterPro"/>
</dbReference>
<organism evidence="5">
    <name type="scientific">Streptomyces achromogenes</name>
    <dbReference type="NCBI Taxonomy" id="67255"/>
    <lineage>
        <taxon>Bacteria</taxon>
        <taxon>Bacillati</taxon>
        <taxon>Actinomycetota</taxon>
        <taxon>Actinomycetes</taxon>
        <taxon>Kitasatosporales</taxon>
        <taxon>Streptomycetaceae</taxon>
        <taxon>Streptomyces</taxon>
    </lineage>
</organism>
<dbReference type="InterPro" id="IPR020806">
    <property type="entry name" value="PKS_PP-bd"/>
</dbReference>
<keyword evidence="1" id="KW-0596">Phosphopantetheine</keyword>
<dbReference type="InterPro" id="IPR036736">
    <property type="entry name" value="ACP-like_sf"/>
</dbReference>
<dbReference type="PROSITE" id="PS50075">
    <property type="entry name" value="CARRIER"/>
    <property type="match status" value="1"/>
</dbReference>
<evidence type="ECO:0000256" key="3">
    <source>
        <dbReference type="SAM" id="MobiDB-lite"/>
    </source>
</evidence>
<dbReference type="AlphaFoldDB" id="C0LTS2"/>
<feature type="region of interest" description="Disordered" evidence="3">
    <location>
        <begin position="134"/>
        <end position="178"/>
    </location>
</feature>
<dbReference type="InterPro" id="IPR009081">
    <property type="entry name" value="PP-bd_ACP"/>
</dbReference>
<dbReference type="Pfam" id="PF00550">
    <property type="entry name" value="PP-binding"/>
    <property type="match status" value="1"/>
</dbReference>
<dbReference type="PANTHER" id="PTHR45527:SF1">
    <property type="entry name" value="FATTY ACID SYNTHASE"/>
    <property type="match status" value="1"/>
</dbReference>
<gene>
    <name evidence="5" type="primary">tomA</name>
</gene>